<evidence type="ECO:0000313" key="1">
    <source>
        <dbReference type="EMBL" id="XDJ14560.1"/>
    </source>
</evidence>
<reference evidence="1" key="1">
    <citation type="submission" date="2024-07" db="EMBL/GenBank/DDBJ databases">
        <authorList>
            <person name="Bringhurst R.M."/>
            <person name="Homer T.E."/>
        </authorList>
    </citation>
    <scope>NUCLEOTIDE SEQUENCE</scope>
</reference>
<accession>A0AB39CCK5</accession>
<dbReference type="EMBL" id="PQ015378">
    <property type="protein sequence ID" value="XDJ14560.1"/>
    <property type="molecule type" value="Genomic_DNA"/>
</dbReference>
<name>A0AB39CCK5_9VIRU</name>
<organism evidence="1">
    <name type="scientific">Pseudomonas phage RVTF4</name>
    <dbReference type="NCBI Taxonomy" id="3236931"/>
    <lineage>
        <taxon>Viruses</taxon>
    </lineage>
</organism>
<proteinExistence type="predicted"/>
<protein>
    <submittedName>
        <fullName evidence="1">Uncharacterized protein</fullName>
    </submittedName>
</protein>
<sequence length="148" mass="17240">MNLEMIKWLKEHFGDRYVSADALFRKSLNEVAVPAMGHKKATLWIIVDNCRGEDIARRHYETMLQCDKELTGEEQLIDPYGGPREMTNRLRAQGFDIKMTAYPKGFDKMVDHAKLYAAKFAMEQLDVQMVCYNLEDRVMPTEEMEKQA</sequence>